<dbReference type="Gene3D" id="3.40.50.720">
    <property type="entry name" value="NAD(P)-binding Rossmann-like Domain"/>
    <property type="match status" value="1"/>
</dbReference>
<dbReference type="EMBL" id="JAGPXC010000005">
    <property type="protein sequence ID" value="KAH6652520.1"/>
    <property type="molecule type" value="Genomic_DNA"/>
</dbReference>
<comment type="caution">
    <text evidence="5">The sequence shown here is derived from an EMBL/GenBank/DDBJ whole genome shotgun (WGS) entry which is preliminary data.</text>
</comment>
<evidence type="ECO:0000313" key="6">
    <source>
        <dbReference type="Proteomes" id="UP000758603"/>
    </source>
</evidence>
<dbReference type="GeneID" id="70129022"/>
<protein>
    <submittedName>
        <fullName evidence="5">Uncharacterized protein</fullName>
    </submittedName>
</protein>
<organism evidence="5 6">
    <name type="scientific">Truncatella angustata</name>
    <dbReference type="NCBI Taxonomy" id="152316"/>
    <lineage>
        <taxon>Eukaryota</taxon>
        <taxon>Fungi</taxon>
        <taxon>Dikarya</taxon>
        <taxon>Ascomycota</taxon>
        <taxon>Pezizomycotina</taxon>
        <taxon>Sordariomycetes</taxon>
        <taxon>Xylariomycetidae</taxon>
        <taxon>Amphisphaeriales</taxon>
        <taxon>Sporocadaceae</taxon>
        <taxon>Truncatella</taxon>
    </lineage>
</organism>
<dbReference type="SUPFAM" id="SSF51735">
    <property type="entry name" value="NAD(P)-binding Rossmann-fold domains"/>
    <property type="match status" value="1"/>
</dbReference>
<gene>
    <name evidence="5" type="ORF">BKA67DRAFT_536258</name>
</gene>
<dbReference type="OrthoDB" id="1933717at2759"/>
<name>A0A9P8UI61_9PEZI</name>
<dbReference type="InterPro" id="IPR036291">
    <property type="entry name" value="NAD(P)-bd_dom_sf"/>
</dbReference>
<dbReference type="PANTHER" id="PTHR43963:SF6">
    <property type="entry name" value="CHAIN DEHYDROGENASE FAMILY PROTEIN, PUTATIVE (AFU_ORTHOLOGUE AFUA_3G15350)-RELATED"/>
    <property type="match status" value="1"/>
</dbReference>
<dbReference type="GO" id="GO:0016491">
    <property type="term" value="F:oxidoreductase activity"/>
    <property type="evidence" value="ECO:0007669"/>
    <property type="project" value="UniProtKB-KW"/>
</dbReference>
<evidence type="ECO:0000256" key="3">
    <source>
        <dbReference type="ARBA" id="ARBA00023002"/>
    </source>
</evidence>
<dbReference type="Pfam" id="PF00106">
    <property type="entry name" value="adh_short"/>
    <property type="match status" value="1"/>
</dbReference>
<evidence type="ECO:0000313" key="5">
    <source>
        <dbReference type="EMBL" id="KAH6652520.1"/>
    </source>
</evidence>
<dbReference type="Proteomes" id="UP000758603">
    <property type="component" value="Unassembled WGS sequence"/>
</dbReference>
<dbReference type="InterPro" id="IPR002347">
    <property type="entry name" value="SDR_fam"/>
</dbReference>
<feature type="region of interest" description="Disordered" evidence="4">
    <location>
        <begin position="242"/>
        <end position="268"/>
    </location>
</feature>
<dbReference type="PANTHER" id="PTHR43963">
    <property type="entry name" value="CARBONYL REDUCTASE 1-RELATED"/>
    <property type="match status" value="1"/>
</dbReference>
<dbReference type="RefSeq" id="XP_045956797.1">
    <property type="nucleotide sequence ID" value="XM_046100130.1"/>
</dbReference>
<evidence type="ECO:0000256" key="1">
    <source>
        <dbReference type="ARBA" id="ARBA00006484"/>
    </source>
</evidence>
<reference evidence="5" key="1">
    <citation type="journal article" date="2021" name="Nat. Commun.">
        <title>Genetic determinants of endophytism in the Arabidopsis root mycobiome.</title>
        <authorList>
            <person name="Mesny F."/>
            <person name="Miyauchi S."/>
            <person name="Thiergart T."/>
            <person name="Pickel B."/>
            <person name="Atanasova L."/>
            <person name="Karlsson M."/>
            <person name="Huettel B."/>
            <person name="Barry K.W."/>
            <person name="Haridas S."/>
            <person name="Chen C."/>
            <person name="Bauer D."/>
            <person name="Andreopoulos W."/>
            <person name="Pangilinan J."/>
            <person name="LaButti K."/>
            <person name="Riley R."/>
            <person name="Lipzen A."/>
            <person name="Clum A."/>
            <person name="Drula E."/>
            <person name="Henrissat B."/>
            <person name="Kohler A."/>
            <person name="Grigoriev I.V."/>
            <person name="Martin F.M."/>
            <person name="Hacquard S."/>
        </authorList>
    </citation>
    <scope>NUCLEOTIDE SEQUENCE</scope>
    <source>
        <strain evidence="5">MPI-SDFR-AT-0073</strain>
    </source>
</reference>
<evidence type="ECO:0000256" key="4">
    <source>
        <dbReference type="SAM" id="MobiDB-lite"/>
    </source>
</evidence>
<accession>A0A9P8UI61</accession>
<keyword evidence="6" id="KW-1185">Reference proteome</keyword>
<comment type="similarity">
    <text evidence="1">Belongs to the short-chain dehydrogenases/reductases (SDR) family.</text>
</comment>
<evidence type="ECO:0000256" key="2">
    <source>
        <dbReference type="ARBA" id="ARBA00022857"/>
    </source>
</evidence>
<keyword evidence="2" id="KW-0521">NADP</keyword>
<dbReference type="AlphaFoldDB" id="A0A9P8UI61"/>
<sequence>MPSLPNTQRLRLPLRTRPHNGIGFKTALALAHHSADFHILLGARTEDKGRAAVNELLSAQQSPVKASVSPIQIEITNQKSVNAARDHVEAQYGKLHVPVNNAGIVVYQDVDKYTAFRQSFETNVLGSMRMTETLEPLFRKSTKAYVIYVSSEQGSISLRLDPTHQFRKIQVRTFVTKPHVVLNLPARVISKVKCYMPNKPPAPVAPVIWCNRLVLCDADSILPITNSCLRLLNDDGVSYPTRAPGRFRPTRVPSASLIAQTREDPAHQ</sequence>
<proteinExistence type="inferred from homology"/>
<keyword evidence="3" id="KW-0560">Oxidoreductase</keyword>